<accession>A0A811R9G3</accession>
<name>A0A811R9G3_9POAL</name>
<evidence type="ECO:0000313" key="2">
    <source>
        <dbReference type="Proteomes" id="UP000604825"/>
    </source>
</evidence>
<keyword evidence="2" id="KW-1185">Reference proteome</keyword>
<dbReference type="InterPro" id="IPR053253">
    <property type="entry name" value="Sex_diff_modulator"/>
</dbReference>
<proteinExistence type="predicted"/>
<organism evidence="1 2">
    <name type="scientific">Miscanthus lutarioriparius</name>
    <dbReference type="NCBI Taxonomy" id="422564"/>
    <lineage>
        <taxon>Eukaryota</taxon>
        <taxon>Viridiplantae</taxon>
        <taxon>Streptophyta</taxon>
        <taxon>Embryophyta</taxon>
        <taxon>Tracheophyta</taxon>
        <taxon>Spermatophyta</taxon>
        <taxon>Magnoliopsida</taxon>
        <taxon>Liliopsida</taxon>
        <taxon>Poales</taxon>
        <taxon>Poaceae</taxon>
        <taxon>PACMAD clade</taxon>
        <taxon>Panicoideae</taxon>
        <taxon>Andropogonodae</taxon>
        <taxon>Andropogoneae</taxon>
        <taxon>Saccharinae</taxon>
        <taxon>Miscanthus</taxon>
    </lineage>
</organism>
<reference evidence="1" key="1">
    <citation type="submission" date="2020-10" db="EMBL/GenBank/DDBJ databases">
        <authorList>
            <person name="Han B."/>
            <person name="Lu T."/>
            <person name="Zhao Q."/>
            <person name="Huang X."/>
            <person name="Zhao Y."/>
        </authorList>
    </citation>
    <scope>NUCLEOTIDE SEQUENCE</scope>
</reference>
<dbReference type="EMBL" id="CAJGYO010000014">
    <property type="protein sequence ID" value="CAD6266661.1"/>
    <property type="molecule type" value="Genomic_DNA"/>
</dbReference>
<dbReference type="PANTHER" id="PTHR33087:SF38">
    <property type="entry name" value="OS10G0201600 PROTEIN"/>
    <property type="match status" value="1"/>
</dbReference>
<gene>
    <name evidence="1" type="ORF">NCGR_LOCUS49966</name>
</gene>
<dbReference type="Proteomes" id="UP000604825">
    <property type="component" value="Unassembled WGS sequence"/>
</dbReference>
<comment type="caution">
    <text evidence="1">The sequence shown here is derived from an EMBL/GenBank/DDBJ whole genome shotgun (WGS) entry which is preliminary data.</text>
</comment>
<protein>
    <recommendedName>
        <fullName evidence="3">DUF4283 domain-containing protein</fullName>
    </recommendedName>
</protein>
<evidence type="ECO:0000313" key="1">
    <source>
        <dbReference type="EMBL" id="CAD6266661.1"/>
    </source>
</evidence>
<dbReference type="OrthoDB" id="696508at2759"/>
<evidence type="ECO:0008006" key="3">
    <source>
        <dbReference type="Google" id="ProtNLM"/>
    </source>
</evidence>
<dbReference type="AlphaFoldDB" id="A0A811R9G3"/>
<dbReference type="PANTHER" id="PTHR33087">
    <property type="entry name" value="OS07G0539200 PROTEIN"/>
    <property type="match status" value="1"/>
</dbReference>
<sequence length="230" mass="25644">MSPLGTPPPPGHHSCRPGLEIVVIPRSVELQAADDALSSLALVALVGGSRPTVTIADVRHQLTLFYRIPDDAFSISCYAPEDFLVKFNSRHDLEDVLRGPVPIGTPFFLVWKRWWRQSRASAGALKYKVLVGLSGLPAHVQRILGSSCAKLEEAPVTTTGEDRREYVVAGWCVHPDFIPMEKVIMVPKTPAVVRRGIVELDYWNHSFSCNHMDCERTRSCFSLGYYIMLL</sequence>